<dbReference type="EMBL" id="WMBE01000002">
    <property type="protein sequence ID" value="MDG0867130.1"/>
    <property type="molecule type" value="Genomic_DNA"/>
</dbReference>
<reference evidence="5" key="3">
    <citation type="submission" date="2023-06" db="EMBL/GenBank/DDBJ databases">
        <title>Pangenomics reveal diversification of enzyme families and niche specialization in globally abundant SAR202 bacteria.</title>
        <authorList>
            <person name="Saw J.H.W."/>
        </authorList>
    </citation>
    <scope>NUCLEOTIDE SEQUENCE [LARGE SCALE GENOMIC DNA]</scope>
    <source>
        <strain evidence="5">JH1073</strain>
    </source>
</reference>
<keyword evidence="2" id="KW-0812">Transmembrane</keyword>
<feature type="transmembrane region" description="Helical" evidence="2">
    <location>
        <begin position="150"/>
        <end position="173"/>
    </location>
</feature>
<feature type="transmembrane region" description="Helical" evidence="2">
    <location>
        <begin position="74"/>
        <end position="97"/>
    </location>
</feature>
<dbReference type="EMBL" id="CP046147">
    <property type="protein sequence ID" value="WFG38541.1"/>
    <property type="molecule type" value="Genomic_DNA"/>
</dbReference>
<organism evidence="4 5">
    <name type="scientific">Candidatus Lucifugimonas marina</name>
    <dbReference type="NCBI Taxonomy" id="3038979"/>
    <lineage>
        <taxon>Bacteria</taxon>
        <taxon>Bacillati</taxon>
        <taxon>Chloroflexota</taxon>
        <taxon>Dehalococcoidia</taxon>
        <taxon>SAR202 cluster</taxon>
        <taxon>Candidatus Lucifugimonadales</taxon>
        <taxon>Candidatus Lucifugimonadaceae</taxon>
        <taxon>Candidatus Lucifugimonas</taxon>
    </lineage>
</organism>
<comment type="similarity">
    <text evidence="1">Belongs to the BioY family.</text>
</comment>
<evidence type="ECO:0000313" key="3">
    <source>
        <dbReference type="EMBL" id="MDG0867130.1"/>
    </source>
</evidence>
<dbReference type="PANTHER" id="PTHR34295">
    <property type="entry name" value="BIOTIN TRANSPORTER BIOY"/>
    <property type="match status" value="1"/>
</dbReference>
<reference evidence="5 6" key="1">
    <citation type="submission" date="2019-11" db="EMBL/GenBank/DDBJ databases">
        <authorList>
            <person name="Cho J.-C."/>
        </authorList>
    </citation>
    <scope>NUCLEOTIDE SEQUENCE [LARGE SCALE GENOMIC DNA]</scope>
    <source>
        <strain evidence="4 5">JH1073</strain>
        <strain evidence="3 6">JH702</strain>
    </source>
</reference>
<dbReference type="AlphaFoldDB" id="A0AAJ6CQP5"/>
<protein>
    <submittedName>
        <fullName evidence="4">Biotin transporter BioY</fullName>
    </submittedName>
</protein>
<dbReference type="Gene3D" id="1.10.1760.20">
    <property type="match status" value="1"/>
</dbReference>
<dbReference type="Proteomes" id="UP001321249">
    <property type="component" value="Unassembled WGS sequence"/>
</dbReference>
<keyword evidence="2" id="KW-1133">Transmembrane helix</keyword>
<dbReference type="GO" id="GO:0015225">
    <property type="term" value="F:biotin transmembrane transporter activity"/>
    <property type="evidence" value="ECO:0007669"/>
    <property type="project" value="InterPro"/>
</dbReference>
<feature type="transmembrane region" description="Helical" evidence="2">
    <location>
        <begin position="117"/>
        <end position="138"/>
    </location>
</feature>
<feature type="transmembrane region" description="Helical" evidence="2">
    <location>
        <begin position="193"/>
        <end position="210"/>
    </location>
</feature>
<evidence type="ECO:0000256" key="1">
    <source>
        <dbReference type="ARBA" id="ARBA00010692"/>
    </source>
</evidence>
<dbReference type="Pfam" id="PF02632">
    <property type="entry name" value="BioY"/>
    <property type="match status" value="1"/>
</dbReference>
<evidence type="ECO:0000313" key="5">
    <source>
        <dbReference type="Proteomes" id="UP001219901"/>
    </source>
</evidence>
<proteinExistence type="inferred from homology"/>
<dbReference type="InterPro" id="IPR003784">
    <property type="entry name" value="BioY"/>
</dbReference>
<keyword evidence="2" id="KW-0472">Membrane</keyword>
<name>A0AAJ6CQP5_9CHLR</name>
<accession>A0AAJ6CQP5</accession>
<dbReference type="GO" id="GO:0005886">
    <property type="term" value="C:plasma membrane"/>
    <property type="evidence" value="ECO:0007669"/>
    <property type="project" value="InterPro"/>
</dbReference>
<reference evidence="4" key="2">
    <citation type="journal article" date="2023" name="Nat. Commun.">
        <title>Cultivation of marine bacteria of the SAR202 clade.</title>
        <authorList>
            <person name="Lim Y."/>
            <person name="Seo J.H."/>
            <person name="Giovannoni S.J."/>
            <person name="Kang I."/>
            <person name="Cho J.C."/>
        </authorList>
    </citation>
    <scope>NUCLEOTIDE SEQUENCE</scope>
    <source>
        <strain evidence="4">JH1073</strain>
    </source>
</reference>
<evidence type="ECO:0000313" key="4">
    <source>
        <dbReference type="EMBL" id="WFG38541.1"/>
    </source>
</evidence>
<evidence type="ECO:0000313" key="6">
    <source>
        <dbReference type="Proteomes" id="UP001321249"/>
    </source>
</evidence>
<evidence type="ECO:0000256" key="2">
    <source>
        <dbReference type="SAM" id="Phobius"/>
    </source>
</evidence>
<sequence>MERTMQQTAVTARRFEPFSLLGSAEPSLFERLVPAANAWHKSAAVVVGIVLVSLLAQARFFLPDNPVPITLQGFGVLMLGGVLGWRLGLASAIGYYLVGMAGLPVFAKGGEGFDYVIHGVTGGYLLGFILSVGVIGFLSQRGWNRGRSLWPMMIGSLLIYAPALIWLSVFDFSWPAEGKLLSQALYPFLPGDILKLMAAAAVTGGLWRLVDSKR</sequence>
<feature type="transmembrane region" description="Helical" evidence="2">
    <location>
        <begin position="42"/>
        <end position="62"/>
    </location>
</feature>
<keyword evidence="5" id="KW-1185">Reference proteome</keyword>
<dbReference type="Proteomes" id="UP001219901">
    <property type="component" value="Chromosome"/>
</dbReference>
<dbReference type="PANTHER" id="PTHR34295:SF1">
    <property type="entry name" value="BIOTIN TRANSPORTER BIOY"/>
    <property type="match status" value="1"/>
</dbReference>
<gene>
    <name evidence="3" type="ORF">GKO46_08585</name>
    <name evidence="4" type="ORF">GKO48_02590</name>
</gene>